<keyword evidence="8" id="KW-0406">Ion transport</keyword>
<dbReference type="AlphaFoldDB" id="A0A918H8Y1"/>
<evidence type="ECO:0000256" key="7">
    <source>
        <dbReference type="ARBA" id="ARBA00022989"/>
    </source>
</evidence>
<evidence type="ECO:0000256" key="6">
    <source>
        <dbReference type="ARBA" id="ARBA00022958"/>
    </source>
</evidence>
<keyword evidence="3" id="KW-0633">Potassium transport</keyword>
<dbReference type="RefSeq" id="WP_189203223.1">
    <property type="nucleotide sequence ID" value="NZ_BMQQ01000017.1"/>
</dbReference>
<evidence type="ECO:0000313" key="13">
    <source>
        <dbReference type="EMBL" id="GGT44848.1"/>
    </source>
</evidence>
<comment type="caution">
    <text evidence="13">The sequence shown here is derived from an EMBL/GenBank/DDBJ whole genome shotgun (WGS) entry which is preliminary data.</text>
</comment>
<evidence type="ECO:0000256" key="1">
    <source>
        <dbReference type="ARBA" id="ARBA00004141"/>
    </source>
</evidence>
<dbReference type="Gene3D" id="1.10.287.70">
    <property type="match status" value="1"/>
</dbReference>
<keyword evidence="10" id="KW-0407">Ion channel</keyword>
<keyword evidence="4 11" id="KW-0812">Transmembrane</keyword>
<keyword evidence="6" id="KW-0630">Potassium</keyword>
<feature type="transmembrane region" description="Helical" evidence="11">
    <location>
        <begin position="177"/>
        <end position="202"/>
    </location>
</feature>
<organism evidence="13 14">
    <name type="scientific">Streptomyces purpureus</name>
    <dbReference type="NCBI Taxonomy" id="1951"/>
    <lineage>
        <taxon>Bacteria</taxon>
        <taxon>Bacillati</taxon>
        <taxon>Actinomycetota</taxon>
        <taxon>Actinomycetes</taxon>
        <taxon>Kitasatosporales</taxon>
        <taxon>Streptomycetaceae</taxon>
        <taxon>Streptomyces</taxon>
    </lineage>
</organism>
<dbReference type="GO" id="GO:0005267">
    <property type="term" value="F:potassium channel activity"/>
    <property type="evidence" value="ECO:0007669"/>
    <property type="project" value="UniProtKB-KW"/>
</dbReference>
<name>A0A918H8Y1_9ACTN</name>
<reference evidence="13" key="1">
    <citation type="journal article" date="2014" name="Int. J. Syst. Evol. Microbiol.">
        <title>Complete genome sequence of Corynebacterium casei LMG S-19264T (=DSM 44701T), isolated from a smear-ripened cheese.</title>
        <authorList>
            <consortium name="US DOE Joint Genome Institute (JGI-PGF)"/>
            <person name="Walter F."/>
            <person name="Albersmeier A."/>
            <person name="Kalinowski J."/>
            <person name="Ruckert C."/>
        </authorList>
    </citation>
    <scope>NUCLEOTIDE SEQUENCE</scope>
    <source>
        <strain evidence="13">JCM 3172</strain>
    </source>
</reference>
<dbReference type="Proteomes" id="UP000619486">
    <property type="component" value="Unassembled WGS sequence"/>
</dbReference>
<keyword evidence="7 11" id="KW-1133">Transmembrane helix</keyword>
<dbReference type="InterPro" id="IPR027359">
    <property type="entry name" value="Volt_channel_dom_sf"/>
</dbReference>
<dbReference type="Pfam" id="PF07885">
    <property type="entry name" value="Ion_trans_2"/>
    <property type="match status" value="1"/>
</dbReference>
<dbReference type="SUPFAM" id="SSF81324">
    <property type="entry name" value="Voltage-gated potassium channels"/>
    <property type="match status" value="1"/>
</dbReference>
<evidence type="ECO:0000256" key="4">
    <source>
        <dbReference type="ARBA" id="ARBA00022692"/>
    </source>
</evidence>
<comment type="subcellular location">
    <subcellularLocation>
        <location evidence="1">Membrane</location>
        <topology evidence="1">Multi-pass membrane protein</topology>
    </subcellularLocation>
</comment>
<evidence type="ECO:0000313" key="14">
    <source>
        <dbReference type="Proteomes" id="UP000619486"/>
    </source>
</evidence>
<dbReference type="InterPro" id="IPR047871">
    <property type="entry name" value="K_chnl_Slo-like"/>
</dbReference>
<feature type="transmembrane region" description="Helical" evidence="11">
    <location>
        <begin position="16"/>
        <end position="33"/>
    </location>
</feature>
<dbReference type="PANTHER" id="PTHR10027:SF10">
    <property type="entry name" value="SLOWPOKE 2, ISOFORM D"/>
    <property type="match status" value="1"/>
</dbReference>
<proteinExistence type="predicted"/>
<feature type="transmembrane region" description="Helical" evidence="11">
    <location>
        <begin position="40"/>
        <end position="57"/>
    </location>
</feature>
<protein>
    <recommendedName>
        <fullName evidence="12">Potassium channel domain-containing protein</fullName>
    </recommendedName>
</protein>
<gene>
    <name evidence="13" type="ORF">GCM10014713_43250</name>
</gene>
<feature type="transmembrane region" description="Helical" evidence="11">
    <location>
        <begin position="115"/>
        <end position="137"/>
    </location>
</feature>
<dbReference type="PANTHER" id="PTHR10027">
    <property type="entry name" value="CALCIUM-ACTIVATED POTASSIUM CHANNEL ALPHA CHAIN"/>
    <property type="match status" value="1"/>
</dbReference>
<evidence type="ECO:0000256" key="8">
    <source>
        <dbReference type="ARBA" id="ARBA00023065"/>
    </source>
</evidence>
<accession>A0A918H8Y1</accession>
<evidence type="ECO:0000256" key="2">
    <source>
        <dbReference type="ARBA" id="ARBA00022448"/>
    </source>
</evidence>
<reference evidence="13" key="2">
    <citation type="submission" date="2020-09" db="EMBL/GenBank/DDBJ databases">
        <authorList>
            <person name="Sun Q."/>
            <person name="Ohkuma M."/>
        </authorList>
    </citation>
    <scope>NUCLEOTIDE SEQUENCE</scope>
    <source>
        <strain evidence="13">JCM 3172</strain>
    </source>
</reference>
<sequence length="216" mass="23823">MTESQERWERRTDTPLAVASLLFLTGYAVRVLAPGLSDTWRLLCTAVILASWAFFAVDYAVQLRLSGQGLRFLRSHWLDTLVLLLPLLRPLRIVRRYEAVRRRRARPRLSLYARVIVYAGLTVGLLGFTAALTVYHVEHGAPGASIRTFGDAVWWTCATLATVGYGDVTPVTGLGRLTAVGVMACGLGLLGAATGSFSSWLIQTFAWEDEKRPPES</sequence>
<dbReference type="InterPro" id="IPR013099">
    <property type="entry name" value="K_chnl_dom"/>
</dbReference>
<keyword evidence="9 11" id="KW-0472">Membrane</keyword>
<evidence type="ECO:0000256" key="11">
    <source>
        <dbReference type="SAM" id="Phobius"/>
    </source>
</evidence>
<evidence type="ECO:0000259" key="12">
    <source>
        <dbReference type="Pfam" id="PF07885"/>
    </source>
</evidence>
<evidence type="ECO:0000256" key="3">
    <source>
        <dbReference type="ARBA" id="ARBA00022538"/>
    </source>
</evidence>
<keyword evidence="14" id="KW-1185">Reference proteome</keyword>
<keyword evidence="5" id="KW-0631">Potassium channel</keyword>
<evidence type="ECO:0000256" key="10">
    <source>
        <dbReference type="ARBA" id="ARBA00023303"/>
    </source>
</evidence>
<dbReference type="GO" id="GO:0016020">
    <property type="term" value="C:membrane"/>
    <property type="evidence" value="ECO:0007669"/>
    <property type="project" value="UniProtKB-SubCell"/>
</dbReference>
<evidence type="ECO:0000256" key="5">
    <source>
        <dbReference type="ARBA" id="ARBA00022826"/>
    </source>
</evidence>
<keyword evidence="2" id="KW-0813">Transport</keyword>
<dbReference type="Gene3D" id="1.20.120.350">
    <property type="entry name" value="Voltage-gated potassium channels. Chain C"/>
    <property type="match status" value="1"/>
</dbReference>
<evidence type="ECO:0000256" key="9">
    <source>
        <dbReference type="ARBA" id="ARBA00023136"/>
    </source>
</evidence>
<dbReference type="EMBL" id="BMQQ01000017">
    <property type="protein sequence ID" value="GGT44848.1"/>
    <property type="molecule type" value="Genomic_DNA"/>
</dbReference>
<feature type="transmembrane region" description="Helical" evidence="11">
    <location>
        <begin position="77"/>
        <end position="94"/>
    </location>
</feature>
<feature type="domain" description="Potassium channel" evidence="12">
    <location>
        <begin position="129"/>
        <end position="202"/>
    </location>
</feature>